<dbReference type="EMBL" id="AP028909">
    <property type="protein sequence ID" value="BES88250.1"/>
    <property type="molecule type" value="Genomic_DNA"/>
</dbReference>
<sequence length="153" mass="16749">MSSELIGELGQVGLTIGEPMASQQLAEDHGGSANRTIDEGLSDDSNSAPEAKKPRTSNSRAKKFRAAWLMFDIFKDWLRPHANPELATCIVCSRVIKAGKSELEKHATGKRHLKMLKEQQNQGTLLMNSGGDVSGNEFDSYSLDGSYQHLKTT</sequence>
<keyword evidence="3" id="KW-1185">Reference proteome</keyword>
<proteinExistence type="predicted"/>
<evidence type="ECO:0000313" key="3">
    <source>
        <dbReference type="Proteomes" id="UP001307889"/>
    </source>
</evidence>
<evidence type="ECO:0000313" key="2">
    <source>
        <dbReference type="EMBL" id="BES88250.1"/>
    </source>
</evidence>
<gene>
    <name evidence="2" type="ORF">NTJ_01056</name>
</gene>
<protein>
    <submittedName>
        <fullName evidence="2">Peroxiredoxin</fullName>
    </submittedName>
</protein>
<accession>A0ABN7A7V4</accession>
<reference evidence="2 3" key="1">
    <citation type="submission" date="2023-09" db="EMBL/GenBank/DDBJ databases">
        <title>Nesidiocoris tenuis whole genome shotgun sequence.</title>
        <authorList>
            <person name="Shibata T."/>
            <person name="Shimoda M."/>
            <person name="Kobayashi T."/>
            <person name="Uehara T."/>
        </authorList>
    </citation>
    <scope>NUCLEOTIDE SEQUENCE [LARGE SCALE GENOMIC DNA]</scope>
    <source>
        <strain evidence="2 3">Japan</strain>
    </source>
</reference>
<name>A0ABN7A7V4_9HEMI</name>
<evidence type="ECO:0000256" key="1">
    <source>
        <dbReference type="SAM" id="MobiDB-lite"/>
    </source>
</evidence>
<dbReference type="Proteomes" id="UP001307889">
    <property type="component" value="Chromosome 1"/>
</dbReference>
<feature type="region of interest" description="Disordered" evidence="1">
    <location>
        <begin position="17"/>
        <end position="61"/>
    </location>
</feature>
<organism evidence="2 3">
    <name type="scientific">Nesidiocoris tenuis</name>
    <dbReference type="NCBI Taxonomy" id="355587"/>
    <lineage>
        <taxon>Eukaryota</taxon>
        <taxon>Metazoa</taxon>
        <taxon>Ecdysozoa</taxon>
        <taxon>Arthropoda</taxon>
        <taxon>Hexapoda</taxon>
        <taxon>Insecta</taxon>
        <taxon>Pterygota</taxon>
        <taxon>Neoptera</taxon>
        <taxon>Paraneoptera</taxon>
        <taxon>Hemiptera</taxon>
        <taxon>Heteroptera</taxon>
        <taxon>Panheteroptera</taxon>
        <taxon>Cimicomorpha</taxon>
        <taxon>Miridae</taxon>
        <taxon>Dicyphina</taxon>
        <taxon>Nesidiocoris</taxon>
    </lineage>
</organism>